<protein>
    <submittedName>
        <fullName evidence="2">DUF808 domain-containing protein</fullName>
    </submittedName>
</protein>
<dbReference type="Proteomes" id="UP000317078">
    <property type="component" value="Unassembled WGS sequence"/>
</dbReference>
<dbReference type="RefSeq" id="WP_140880872.1">
    <property type="nucleotide sequence ID" value="NZ_RCZP01000001.1"/>
</dbReference>
<keyword evidence="1" id="KW-0812">Transmembrane</keyword>
<dbReference type="PANTHER" id="PTHR30503:SF3">
    <property type="entry name" value="INNER MEMBRANE PROTEIN YEDI"/>
    <property type="match status" value="1"/>
</dbReference>
<feature type="transmembrane region" description="Helical" evidence="1">
    <location>
        <begin position="315"/>
        <end position="343"/>
    </location>
</feature>
<comment type="caution">
    <text evidence="2">The sequence shown here is derived from an EMBL/GenBank/DDBJ whole genome shotgun (WGS) entry which is preliminary data.</text>
</comment>
<keyword evidence="1" id="KW-1133">Transmembrane helix</keyword>
<reference evidence="2 3" key="1">
    <citation type="journal article" date="2019" name="Environ. Microbiol.">
        <title>Species interactions and distinct microbial communities in high Arctic permafrost affected cryosols are associated with the CH4 and CO2 gas fluxes.</title>
        <authorList>
            <person name="Altshuler I."/>
            <person name="Hamel J."/>
            <person name="Turney S."/>
            <person name="Magnuson E."/>
            <person name="Levesque R."/>
            <person name="Greer C."/>
            <person name="Whyte L.G."/>
        </authorList>
    </citation>
    <scope>NUCLEOTIDE SEQUENCE [LARGE SCALE GENOMIC DNA]</scope>
    <source>
        <strain evidence="2 3">S9.3B</strain>
    </source>
</reference>
<evidence type="ECO:0000313" key="3">
    <source>
        <dbReference type="Proteomes" id="UP000317078"/>
    </source>
</evidence>
<name>A0A502GK05_9PROT</name>
<feature type="transmembrane region" description="Helical" evidence="1">
    <location>
        <begin position="76"/>
        <end position="94"/>
    </location>
</feature>
<sequence>MSIGLLAILDDLAALTKVAAASLDDVVGQAAKAGTKAVGVVVDDAAVTPRYVVGFAASRELPVVGRIALGSLRNKLLFLLPGFLLLSIMAPWSMTPLLMLGGTYLCFEGAEKVLHALRPPHLPSAAAAAAPADPAALEERRVASAIRTDFILSAEIMALTLASLEPGPVLTRALVLAIVGTGLTVLVYGAVALIVKADDAGVALARNARPASTRLGLRAAPGGAPTAADRGLVRLTRPLGRGLVRGMPPFLRVLGVVGTAAMLWVGGGIVLHGLEAFGVAAPAHLVQHLAERAAEALPSLAGAAGWSTGAALSGLAGLGVGLAVIPLASLVLAPLVRAAAALLPGGRKQSA</sequence>
<keyword evidence="1" id="KW-0472">Membrane</keyword>
<dbReference type="OrthoDB" id="9814178at2"/>
<dbReference type="Pfam" id="PF05661">
    <property type="entry name" value="DUF808"/>
    <property type="match status" value="1"/>
</dbReference>
<dbReference type="AlphaFoldDB" id="A0A502GK05"/>
<gene>
    <name evidence="2" type="ORF">EAH89_00855</name>
</gene>
<feature type="transmembrane region" description="Helical" evidence="1">
    <location>
        <begin position="173"/>
        <end position="195"/>
    </location>
</feature>
<dbReference type="PANTHER" id="PTHR30503">
    <property type="entry name" value="INNER MEMBRANE PROTEIN YEDI"/>
    <property type="match status" value="1"/>
</dbReference>
<keyword evidence="3" id="KW-1185">Reference proteome</keyword>
<proteinExistence type="predicted"/>
<dbReference type="GO" id="GO:0005886">
    <property type="term" value="C:plasma membrane"/>
    <property type="evidence" value="ECO:0007669"/>
    <property type="project" value="TreeGrafter"/>
</dbReference>
<evidence type="ECO:0000313" key="2">
    <source>
        <dbReference type="EMBL" id="TPG61143.1"/>
    </source>
</evidence>
<evidence type="ECO:0000256" key="1">
    <source>
        <dbReference type="SAM" id="Phobius"/>
    </source>
</evidence>
<feature type="transmembrane region" description="Helical" evidence="1">
    <location>
        <begin position="250"/>
        <end position="271"/>
    </location>
</feature>
<organism evidence="2 3">
    <name type="scientific">Muricoccus nepalensis</name>
    <dbReference type="NCBI Taxonomy" id="1854500"/>
    <lineage>
        <taxon>Bacteria</taxon>
        <taxon>Pseudomonadati</taxon>
        <taxon>Pseudomonadota</taxon>
        <taxon>Alphaproteobacteria</taxon>
        <taxon>Acetobacterales</taxon>
        <taxon>Roseomonadaceae</taxon>
        <taxon>Muricoccus</taxon>
    </lineage>
</organism>
<dbReference type="EMBL" id="RCZP01000001">
    <property type="protein sequence ID" value="TPG61143.1"/>
    <property type="molecule type" value="Genomic_DNA"/>
</dbReference>
<dbReference type="PIRSF" id="PIRSF016660">
    <property type="entry name" value="YedI"/>
    <property type="match status" value="1"/>
</dbReference>
<dbReference type="InterPro" id="IPR008526">
    <property type="entry name" value="YedI"/>
</dbReference>
<accession>A0A502GK05</accession>